<accession>A0A850NUP3</accession>
<feature type="transmembrane region" description="Helical" evidence="1">
    <location>
        <begin position="68"/>
        <end position="85"/>
    </location>
</feature>
<evidence type="ECO:0000313" key="3">
    <source>
        <dbReference type="EMBL" id="NVN31172.1"/>
    </source>
</evidence>
<dbReference type="Proteomes" id="UP000557688">
    <property type="component" value="Unassembled WGS sequence"/>
</dbReference>
<feature type="transmembrane region" description="Helical" evidence="1">
    <location>
        <begin position="28"/>
        <end position="48"/>
    </location>
</feature>
<protein>
    <submittedName>
        <fullName evidence="3">Uncharacterized protein</fullName>
    </submittedName>
</protein>
<reference evidence="3 5" key="1">
    <citation type="submission" date="2020-06" db="EMBL/GenBank/DDBJ databases">
        <title>Description of novel acetic acid bacteria.</title>
        <authorList>
            <person name="Sombolestani A."/>
        </authorList>
    </citation>
    <scope>NUCLEOTIDE SEQUENCE [LARGE SCALE GENOMIC DNA]</scope>
    <source>
        <strain evidence="3 5">LMG 26838</strain>
    </source>
</reference>
<feature type="transmembrane region" description="Helical" evidence="1">
    <location>
        <begin position="409"/>
        <end position="431"/>
    </location>
</feature>
<name>A0A850NUP3_9PROT</name>
<organism evidence="3 5">
    <name type="scientific">Endobacter medicaginis</name>
    <dbReference type="NCBI Taxonomy" id="1181271"/>
    <lineage>
        <taxon>Bacteria</taxon>
        <taxon>Pseudomonadati</taxon>
        <taxon>Pseudomonadota</taxon>
        <taxon>Alphaproteobacteria</taxon>
        <taxon>Acetobacterales</taxon>
        <taxon>Acetobacteraceae</taxon>
        <taxon>Endobacter</taxon>
    </lineage>
</organism>
<comment type="caution">
    <text evidence="3">The sequence shown here is derived from an EMBL/GenBank/DDBJ whole genome shotgun (WGS) entry which is preliminary data.</text>
</comment>
<keyword evidence="4" id="KW-1185">Reference proteome</keyword>
<feature type="transmembrane region" description="Helical" evidence="1">
    <location>
        <begin position="162"/>
        <end position="180"/>
    </location>
</feature>
<dbReference type="RefSeq" id="WP_176625274.1">
    <property type="nucleotide sequence ID" value="NZ_JABXXQ010000303.1"/>
</dbReference>
<feature type="transmembrane region" description="Helical" evidence="1">
    <location>
        <begin position="437"/>
        <end position="461"/>
    </location>
</feature>
<evidence type="ECO:0000313" key="4">
    <source>
        <dbReference type="Proteomes" id="UP000557688"/>
    </source>
</evidence>
<feature type="transmembrane region" description="Helical" evidence="1">
    <location>
        <begin position="301"/>
        <end position="320"/>
    </location>
</feature>
<feature type="transmembrane region" description="Helical" evidence="1">
    <location>
        <begin position="186"/>
        <end position="206"/>
    </location>
</feature>
<evidence type="ECO:0000313" key="5">
    <source>
        <dbReference type="Proteomes" id="UP000565205"/>
    </source>
</evidence>
<dbReference type="EMBL" id="JACHXV010000005">
    <property type="protein sequence ID" value="MBB3173774.1"/>
    <property type="molecule type" value="Genomic_DNA"/>
</dbReference>
<keyword evidence="1" id="KW-1133">Transmembrane helix</keyword>
<feature type="transmembrane region" description="Helical" evidence="1">
    <location>
        <begin position="379"/>
        <end position="402"/>
    </location>
</feature>
<dbReference type="EMBL" id="JABXXQ010000303">
    <property type="protein sequence ID" value="NVN31172.1"/>
    <property type="molecule type" value="Genomic_DNA"/>
</dbReference>
<gene>
    <name evidence="2" type="ORF">FHR90_001606</name>
    <name evidence="3" type="ORF">HUK83_12610</name>
</gene>
<feature type="transmembrane region" description="Helical" evidence="1">
    <location>
        <begin position="266"/>
        <end position="289"/>
    </location>
</feature>
<feature type="transmembrane region" description="Helical" evidence="1">
    <location>
        <begin position="354"/>
        <end position="373"/>
    </location>
</feature>
<evidence type="ECO:0000256" key="1">
    <source>
        <dbReference type="SAM" id="Phobius"/>
    </source>
</evidence>
<dbReference type="AlphaFoldDB" id="A0A850NUP3"/>
<feature type="transmembrane region" description="Helical" evidence="1">
    <location>
        <begin position="105"/>
        <end position="124"/>
    </location>
</feature>
<dbReference type="Proteomes" id="UP000565205">
    <property type="component" value="Unassembled WGS sequence"/>
</dbReference>
<keyword evidence="1" id="KW-0472">Membrane</keyword>
<sequence length="473" mass="49581">MSGHALLPSGTLAALAMYVRRPTLRGNFWLLVAAGALAMAGWNVPHLVVEIRRHGVASALYSREALNTWWMGAFYAAAAVSASYWGRVGSNIAPMMPTLLAAERAAGAIAIVLAECLLAAPLVVLGGAPASALALTALASFGGFGFGRGATVTGQGRRRQGVLTLVYLPLLFVGTLDSVMKLIGNAPAWIDAPIGIGVIAAAIASLQFRPAEARQQEDEQERARESWMARRPAGTIPPGLLRVLDWRPAPLREQPLPPGPFDPGTLMLVLQTLAILLVGLAFGWVISALGGGKGAGSHDRIQSLMGSAAAMPVLGASVWLMSRGEWTRIFVAGRYGSRRRFAATLIRAHLWRTAHLSVITAVVLGVLLVVFRLDPPRDGLLRAAVTGLMVMAACQLGCLCAMASGLSKLWTGAGNFGGMMIVNVAAVTLLTHGFAPIWYGVVAAAAFLAVAAMLGFGAAALQRTDWTPEDSTA</sequence>
<reference evidence="2 4" key="2">
    <citation type="submission" date="2020-08" db="EMBL/GenBank/DDBJ databases">
        <title>Genomic Encyclopedia of Type Strains, Phase III (KMG-III): the genomes of soil and plant-associated and newly described type strains.</title>
        <authorList>
            <person name="Whitman W."/>
        </authorList>
    </citation>
    <scope>NUCLEOTIDE SEQUENCE [LARGE SCALE GENOMIC DNA]</scope>
    <source>
        <strain evidence="2 4">CECT 8088</strain>
    </source>
</reference>
<feature type="transmembrane region" description="Helical" evidence="1">
    <location>
        <begin position="130"/>
        <end position="150"/>
    </location>
</feature>
<evidence type="ECO:0000313" key="2">
    <source>
        <dbReference type="EMBL" id="MBB3173774.1"/>
    </source>
</evidence>
<proteinExistence type="predicted"/>
<keyword evidence="1" id="KW-0812">Transmembrane</keyword>